<dbReference type="EMBL" id="QGGO01000003">
    <property type="protein sequence ID" value="PWK28610.1"/>
    <property type="molecule type" value="Genomic_DNA"/>
</dbReference>
<dbReference type="Gene3D" id="2.60.40.4070">
    <property type="match status" value="1"/>
</dbReference>
<dbReference type="NCBIfam" id="TIGR04131">
    <property type="entry name" value="Bac_Flav_CTERM"/>
    <property type="match status" value="1"/>
</dbReference>
<gene>
    <name evidence="1" type="ORF">LV89_00814</name>
</gene>
<evidence type="ECO:0000313" key="1">
    <source>
        <dbReference type="EMBL" id="PWK28610.1"/>
    </source>
</evidence>
<organism evidence="1 2">
    <name type="scientific">Arcicella aurantiaca</name>
    <dbReference type="NCBI Taxonomy" id="591202"/>
    <lineage>
        <taxon>Bacteria</taxon>
        <taxon>Pseudomonadati</taxon>
        <taxon>Bacteroidota</taxon>
        <taxon>Cytophagia</taxon>
        <taxon>Cytophagales</taxon>
        <taxon>Flectobacillaceae</taxon>
        <taxon>Arcicella</taxon>
    </lineage>
</organism>
<sequence>MNKIIKNITTVMISIVVWSLVSTDSAAQCKSRAAAGEVAGQLSINGNKVVVDGDGNGVATASNNIPIKICEGELITLKSTLAVSSGTDVNYWVTSLSSYQTLSAPPITPVSASANYNPATGGVSVDLRMTDKTASTPDGIRFYGGPGKYVITQYQTATSLAGSTITTHTCQVIEVIAPQQPVATVTACSGQEVQITLPANAANNFDDYEIQFNAISGPGNPILKTGKPGSYPFTIKSGTTLPDAQDRIITIKGLSVTGGCPAPLNNLGQFAINGATMFRPAISTIVGTVNKGEFKIDVSGQASFGRNIYMRESSSTYNYTTPFKTYGSLAATPFETTTLQVPNGDKQYCFQAESVDLACAASSNLLSAEEVCTTPAKVTAVSNKNVVEWLPAAAPIIGALFNYYQVERLNPDGTTDKVFPAITNISELKLDDNSVICGQEYTYRVETNYNQKSLSQIIKVKAVSDDVPPKIPRVFATMTNDAKNAFVQGQFDPSNIPVNIKANAYKFYRANTINGTYSLLNTGNTVFKDLTANVEDKSYCYYMTWTNLCDKESDPSEKICTINLKASGAAVNWTKESSISLGTDSYIVQRVNPTNGTNIKELASNLQNIYTYNTQILPETEGQEIYIQIEARPVGWNVIGGSTLPTTLSNIVKIFRPSLAISPQIFTPNGDGQNDKFMVRGKFIKELKMTIYDRWGNAIFYEESNSYPIESNQNETTVIGWDGTMNNGNKALEGSYAYKIEIIDTVGQTTVKEGALLLAY</sequence>
<dbReference type="Proteomes" id="UP000245489">
    <property type="component" value="Unassembled WGS sequence"/>
</dbReference>
<accession>A0A316EEV7</accession>
<dbReference type="Pfam" id="PF13585">
    <property type="entry name" value="CHU_C"/>
    <property type="match status" value="1"/>
</dbReference>
<dbReference type="RefSeq" id="WP_109741591.1">
    <property type="nucleotide sequence ID" value="NZ_QGGO01000003.1"/>
</dbReference>
<dbReference type="OrthoDB" id="631648at2"/>
<proteinExistence type="predicted"/>
<reference evidence="1 2" key="1">
    <citation type="submission" date="2018-05" db="EMBL/GenBank/DDBJ databases">
        <title>Genomic Encyclopedia of Archaeal and Bacterial Type Strains, Phase II (KMG-II): from individual species to whole genera.</title>
        <authorList>
            <person name="Goeker M."/>
        </authorList>
    </citation>
    <scope>NUCLEOTIDE SEQUENCE [LARGE SCALE GENOMIC DNA]</scope>
    <source>
        <strain evidence="1 2">DSM 22214</strain>
    </source>
</reference>
<comment type="caution">
    <text evidence="1">The sequence shown here is derived from an EMBL/GenBank/DDBJ whole genome shotgun (WGS) entry which is preliminary data.</text>
</comment>
<dbReference type="AlphaFoldDB" id="A0A316EEV7"/>
<keyword evidence="2" id="KW-1185">Reference proteome</keyword>
<name>A0A316EEV7_9BACT</name>
<dbReference type="InterPro" id="IPR026341">
    <property type="entry name" value="T9SS_type_B"/>
</dbReference>
<protein>
    <submittedName>
        <fullName evidence="1">Gliding motility-associated-like protein</fullName>
    </submittedName>
</protein>
<evidence type="ECO:0000313" key="2">
    <source>
        <dbReference type="Proteomes" id="UP000245489"/>
    </source>
</evidence>